<reference evidence="3" key="1">
    <citation type="submission" date="2014-05" db="EMBL/GenBank/DDBJ databases">
        <title>The transcriptome of the halophilic microalga Tetraselmis sp. GSL018 isolated from the Great Salt Lake, Utah.</title>
        <authorList>
            <person name="Jinkerson R.E."/>
            <person name="D'Adamo S."/>
            <person name="Posewitz M.C."/>
        </authorList>
    </citation>
    <scope>NUCLEOTIDE SEQUENCE</scope>
    <source>
        <strain evidence="3">GSL018</strain>
    </source>
</reference>
<feature type="region of interest" description="Disordered" evidence="2">
    <location>
        <begin position="747"/>
        <end position="784"/>
    </location>
</feature>
<sequence length="784" mass="87407">MDETLSIAMGVKELRFWVSQLIEDRVEKEQRRASEELKSQIEWLHSLVQKSLQQTLEGIETALSGEHEQRRKDVEEIREKLQAAAAERRAEAAALEDRVEGEHQQRRAELRAAEERAAEDSRRLRSELASAEERLQAATKTLAEDLRGLVAQQQQQLEGSLKGAKKDARDRLQEAEARQDVKLANLKEELEHKVSLAESRAEDQSKELVRALKQANEDRKEDRHALEHRVADEKREREAALAKEASARKGELSALQDKLAEELRQQAAEGGEGLEQHWLQITQLDERLAKEARDRSSEAVQLRSALDDEVAARKQLSEASDRTERQLQKHMDEAAAHRAAMSTELAGKSSARETTALAQALESRAREAKESVAKCQEKLLAAIHSERQARRDAISQVRYDLNSEVAQLGDVVGRDVGKLNEAIERLSESERSAREALSKKVKAEQDSSGARTATEISQLSANLNELRGHLDACREELSQHHRSTVAALNDKGSDKDVKWILEKLEQIAKEEEAEHQTIRLEFNERCSKIANALRESCNALHAQHEEHAAKVEECLSGKGDSTELLRVQEALDSKADKRTTEEGLESLQSRLDELENDLEEEKHANTAALESKASASAMERLGREVALKAPLRQLDEVQDELESSIQAIARGLERANENVSALKEAAEAQTDAMEAFSTDLANTVSKKINTLQKSLDSKADLSAAAACVHVSQYLKDRGVKTVNSKKMAITDTCKLSIDDINDLAITQAARRSPSRTNARRGASSKYDTGRMSPGRRSSKNLFSS</sequence>
<dbReference type="EMBL" id="GBEZ01024611">
    <property type="protein sequence ID" value="JAC62392.1"/>
    <property type="molecule type" value="Transcribed_RNA"/>
</dbReference>
<feature type="compositionally biased region" description="Basic and acidic residues" evidence="2">
    <location>
        <begin position="313"/>
        <end position="336"/>
    </location>
</feature>
<feature type="region of interest" description="Disordered" evidence="2">
    <location>
        <begin position="88"/>
        <end position="125"/>
    </location>
</feature>
<evidence type="ECO:0000256" key="1">
    <source>
        <dbReference type="SAM" id="Coils"/>
    </source>
</evidence>
<keyword evidence="1" id="KW-0175">Coiled coil</keyword>
<protein>
    <submittedName>
        <fullName evidence="3">Uncharacterized protein</fullName>
    </submittedName>
</protein>
<feature type="coiled-coil region" evidence="1">
    <location>
        <begin position="419"/>
        <end position="476"/>
    </location>
</feature>
<organism evidence="3">
    <name type="scientific">Tetraselmis sp. GSL018</name>
    <dbReference type="NCBI Taxonomy" id="582737"/>
    <lineage>
        <taxon>Eukaryota</taxon>
        <taxon>Viridiplantae</taxon>
        <taxon>Chlorophyta</taxon>
        <taxon>core chlorophytes</taxon>
        <taxon>Chlorodendrophyceae</taxon>
        <taxon>Chlorodendrales</taxon>
        <taxon>Chlorodendraceae</taxon>
        <taxon>Tetraselmis</taxon>
    </lineage>
</organism>
<feature type="region of interest" description="Disordered" evidence="2">
    <location>
        <begin position="214"/>
        <end position="250"/>
    </location>
</feature>
<gene>
    <name evidence="3" type="ORF">TSPGSL018_23479</name>
</gene>
<feature type="coiled-coil region" evidence="1">
    <location>
        <begin position="638"/>
        <end position="672"/>
    </location>
</feature>
<name>A0A061QNZ3_9CHLO</name>
<proteinExistence type="predicted"/>
<evidence type="ECO:0000313" key="3">
    <source>
        <dbReference type="EMBL" id="JAC62392.1"/>
    </source>
</evidence>
<evidence type="ECO:0000256" key="2">
    <source>
        <dbReference type="SAM" id="MobiDB-lite"/>
    </source>
</evidence>
<feature type="region of interest" description="Disordered" evidence="2">
    <location>
        <begin position="313"/>
        <end position="351"/>
    </location>
</feature>
<dbReference type="AlphaFoldDB" id="A0A061QNZ3"/>
<feature type="coiled-coil region" evidence="1">
    <location>
        <begin position="577"/>
        <end position="611"/>
    </location>
</feature>
<accession>A0A061QNZ3</accession>